<dbReference type="Gene3D" id="3.20.20.70">
    <property type="entry name" value="Aldolase class I"/>
    <property type="match status" value="1"/>
</dbReference>
<organism evidence="8 9">
    <name type="scientific">Mucor velutinosus</name>
    <dbReference type="NCBI Taxonomy" id="708070"/>
    <lineage>
        <taxon>Eukaryota</taxon>
        <taxon>Fungi</taxon>
        <taxon>Fungi incertae sedis</taxon>
        <taxon>Mucoromycota</taxon>
        <taxon>Mucoromycotina</taxon>
        <taxon>Mucoromycetes</taxon>
        <taxon>Mucorales</taxon>
        <taxon>Mucorineae</taxon>
        <taxon>Mucoraceae</taxon>
        <taxon>Mucor</taxon>
    </lineage>
</organism>
<dbReference type="InterPro" id="IPR001155">
    <property type="entry name" value="OxRdtase_FMN_N"/>
</dbReference>
<evidence type="ECO:0000256" key="2">
    <source>
        <dbReference type="ARBA" id="ARBA00022630"/>
    </source>
</evidence>
<feature type="domain" description="NADH:flavin oxidoreductase/NADH oxidase N-terminal" evidence="7">
    <location>
        <begin position="45"/>
        <end position="397"/>
    </location>
</feature>
<dbReference type="GO" id="GO:0003959">
    <property type="term" value="F:NADPH dehydrogenase activity"/>
    <property type="evidence" value="ECO:0007669"/>
    <property type="project" value="InterPro"/>
</dbReference>
<evidence type="ECO:0000256" key="6">
    <source>
        <dbReference type="SAM" id="MobiDB-lite"/>
    </source>
</evidence>
<evidence type="ECO:0000313" key="8">
    <source>
        <dbReference type="EMBL" id="KAK4520420.1"/>
    </source>
</evidence>
<dbReference type="InterPro" id="IPR013785">
    <property type="entry name" value="Aldolase_TIM"/>
</dbReference>
<evidence type="ECO:0000256" key="3">
    <source>
        <dbReference type="ARBA" id="ARBA00022643"/>
    </source>
</evidence>
<sequence>MSTATTTTTTTTTTRENPTQLPPQVINSKPAVGATLAQEDAQASKLLSPSTIRSVTLNNRIVVSPMCMYSSQDGFFNDFHVAHYGQFAIKGAGMIIIEATAVEPRGRITPEDAGLWSDDHIPQLAKIVSLIKSQGSVPAIQIAHAGRRASVYSPFHGAECLVPEEFGGWPADIFGPTGEQYSEGYGIPKQMTEQDMEQVIQHFADAAVRADKAGVEVLEIHSAHGFLLHSFLSGNSNQRTDRFGGDSLENRLRFPLAVVERVRAAWPAHKPLWVRLSASDHKSNDGTLVGGEDADGWDIRHATVYAKKLKEIGVDVIDVSSGGNVSQAYYSAGPLYQVPFSEYIKKEADIATGAVGIITEPKDAEDVLQNGQADYILIARELLRDSGWVNRASKELQIEVKWPKQYLRANRERYLMTVSANKKYE</sequence>
<name>A0AAN7DQN9_9FUNG</name>
<reference evidence="8 9" key="1">
    <citation type="submission" date="2022-11" db="EMBL/GenBank/DDBJ databases">
        <title>Mucor velutinosus strain NIH1002 WGS.</title>
        <authorList>
            <person name="Subramanian P."/>
            <person name="Mullikin J.C."/>
            <person name="Segre J.A."/>
            <person name="Zelazny A.M."/>
        </authorList>
    </citation>
    <scope>NUCLEOTIDE SEQUENCE [LARGE SCALE GENOMIC DNA]</scope>
    <source>
        <strain evidence="8 9">NIH1002</strain>
    </source>
</reference>
<keyword evidence="4" id="KW-0521">NADP</keyword>
<dbReference type="RefSeq" id="XP_064687086.1">
    <property type="nucleotide sequence ID" value="XM_064827802.1"/>
</dbReference>
<proteinExistence type="predicted"/>
<dbReference type="GO" id="GO:0010181">
    <property type="term" value="F:FMN binding"/>
    <property type="evidence" value="ECO:0007669"/>
    <property type="project" value="InterPro"/>
</dbReference>
<dbReference type="GeneID" id="89952241"/>
<keyword evidence="3" id="KW-0288">FMN</keyword>
<gene>
    <name evidence="8" type="ORF">ATC70_008555</name>
</gene>
<dbReference type="CDD" id="cd02932">
    <property type="entry name" value="OYE_YqiM_FMN"/>
    <property type="match status" value="1"/>
</dbReference>
<dbReference type="Pfam" id="PF00724">
    <property type="entry name" value="Oxidored_FMN"/>
    <property type="match status" value="1"/>
</dbReference>
<evidence type="ECO:0000256" key="1">
    <source>
        <dbReference type="ARBA" id="ARBA00001917"/>
    </source>
</evidence>
<evidence type="ECO:0000259" key="7">
    <source>
        <dbReference type="Pfam" id="PF00724"/>
    </source>
</evidence>
<comment type="caution">
    <text evidence="8">The sequence shown here is derived from an EMBL/GenBank/DDBJ whole genome shotgun (WGS) entry which is preliminary data.</text>
</comment>
<comment type="cofactor">
    <cofactor evidence="1">
        <name>FMN</name>
        <dbReference type="ChEBI" id="CHEBI:58210"/>
    </cofactor>
</comment>
<keyword evidence="5" id="KW-0560">Oxidoreductase</keyword>
<protein>
    <recommendedName>
        <fullName evidence="7">NADH:flavin oxidoreductase/NADH oxidase N-terminal domain-containing protein</fullName>
    </recommendedName>
</protein>
<evidence type="ECO:0000313" key="9">
    <source>
        <dbReference type="Proteomes" id="UP001304243"/>
    </source>
</evidence>
<evidence type="ECO:0000256" key="5">
    <source>
        <dbReference type="ARBA" id="ARBA00023002"/>
    </source>
</evidence>
<dbReference type="SUPFAM" id="SSF51395">
    <property type="entry name" value="FMN-linked oxidoreductases"/>
    <property type="match status" value="1"/>
</dbReference>
<keyword evidence="9" id="KW-1185">Reference proteome</keyword>
<dbReference type="InterPro" id="IPR044152">
    <property type="entry name" value="YqjM-like"/>
</dbReference>
<feature type="region of interest" description="Disordered" evidence="6">
    <location>
        <begin position="1"/>
        <end position="26"/>
    </location>
</feature>
<keyword evidence="2" id="KW-0285">Flavoprotein</keyword>
<evidence type="ECO:0000256" key="4">
    <source>
        <dbReference type="ARBA" id="ARBA00022857"/>
    </source>
</evidence>
<dbReference type="EMBL" id="JASEJX010000011">
    <property type="protein sequence ID" value="KAK4520420.1"/>
    <property type="molecule type" value="Genomic_DNA"/>
</dbReference>
<feature type="compositionally biased region" description="Low complexity" evidence="6">
    <location>
        <begin position="1"/>
        <end position="14"/>
    </location>
</feature>
<dbReference type="Proteomes" id="UP001304243">
    <property type="component" value="Unassembled WGS sequence"/>
</dbReference>
<dbReference type="PANTHER" id="PTHR43303">
    <property type="entry name" value="NADPH DEHYDROGENASE C23G7.10C-RELATED"/>
    <property type="match status" value="1"/>
</dbReference>
<dbReference type="AlphaFoldDB" id="A0AAN7DQN9"/>
<dbReference type="PANTHER" id="PTHR43303:SF4">
    <property type="entry name" value="NADPH DEHYDROGENASE C23G7.10C-RELATED"/>
    <property type="match status" value="1"/>
</dbReference>
<accession>A0AAN7DQN9</accession>
<dbReference type="GO" id="GO:0050661">
    <property type="term" value="F:NADP binding"/>
    <property type="evidence" value="ECO:0007669"/>
    <property type="project" value="InterPro"/>
</dbReference>